<dbReference type="Gene3D" id="3.30.1330.120">
    <property type="entry name" value="2-methylcitrate dehydratase PrpD"/>
    <property type="match status" value="1"/>
</dbReference>
<accession>A0A9X9WZV4</accession>
<reference evidence="4" key="1">
    <citation type="submission" date="2020-01" db="EMBL/GenBank/DDBJ databases">
        <authorList>
            <person name="Rat A."/>
        </authorList>
    </citation>
    <scope>NUCLEOTIDE SEQUENCE</scope>
    <source>
        <strain evidence="4">LMG 31231</strain>
    </source>
</reference>
<dbReference type="PANTHER" id="PTHR16943">
    <property type="entry name" value="2-METHYLCITRATE DEHYDRATASE-RELATED"/>
    <property type="match status" value="1"/>
</dbReference>
<dbReference type="InterPro" id="IPR045337">
    <property type="entry name" value="MmgE_PrpD_C"/>
</dbReference>
<name>A0A9X9WZV4_9PROT</name>
<dbReference type="RefSeq" id="WP_211863101.1">
    <property type="nucleotide sequence ID" value="NZ_JAAEDM010000047.1"/>
</dbReference>
<evidence type="ECO:0000256" key="1">
    <source>
        <dbReference type="ARBA" id="ARBA00006174"/>
    </source>
</evidence>
<organism evidence="4 5">
    <name type="scientific">Neoroseomonas soli</name>
    <dbReference type="NCBI Taxonomy" id="1081025"/>
    <lineage>
        <taxon>Bacteria</taxon>
        <taxon>Pseudomonadati</taxon>
        <taxon>Pseudomonadota</taxon>
        <taxon>Alphaproteobacteria</taxon>
        <taxon>Acetobacterales</taxon>
        <taxon>Acetobacteraceae</taxon>
        <taxon>Neoroseomonas</taxon>
    </lineage>
</organism>
<feature type="domain" description="MmgE/PrpD N-terminal" evidence="2">
    <location>
        <begin position="51"/>
        <end position="262"/>
    </location>
</feature>
<dbReference type="EMBL" id="JAAEDM010000047">
    <property type="protein sequence ID" value="MBR0672683.1"/>
    <property type="molecule type" value="Genomic_DNA"/>
</dbReference>
<dbReference type="AlphaFoldDB" id="A0A9X9WZV4"/>
<gene>
    <name evidence="4" type="ORF">GXW76_16005</name>
</gene>
<dbReference type="InterPro" id="IPR036148">
    <property type="entry name" value="MmgE/PrpD_sf"/>
</dbReference>
<dbReference type="InterPro" id="IPR045336">
    <property type="entry name" value="MmgE_PrpD_N"/>
</dbReference>
<dbReference type="Pfam" id="PF03972">
    <property type="entry name" value="MmgE_PrpD_N"/>
    <property type="match status" value="1"/>
</dbReference>
<dbReference type="SUPFAM" id="SSF103378">
    <property type="entry name" value="2-methylcitrate dehydratase PrpD"/>
    <property type="match status" value="1"/>
</dbReference>
<dbReference type="GO" id="GO:0016829">
    <property type="term" value="F:lyase activity"/>
    <property type="evidence" value="ECO:0007669"/>
    <property type="project" value="InterPro"/>
</dbReference>
<dbReference type="Proteomes" id="UP001138751">
    <property type="component" value="Unassembled WGS sequence"/>
</dbReference>
<comment type="caution">
    <text evidence="4">The sequence shown here is derived from an EMBL/GenBank/DDBJ whole genome shotgun (WGS) entry which is preliminary data.</text>
</comment>
<dbReference type="Pfam" id="PF19305">
    <property type="entry name" value="MmgE_PrpD_C"/>
    <property type="match status" value="1"/>
</dbReference>
<dbReference type="InterPro" id="IPR042188">
    <property type="entry name" value="MmgE/PrpD_sf_2"/>
</dbReference>
<proteinExistence type="inferred from homology"/>
<evidence type="ECO:0000259" key="3">
    <source>
        <dbReference type="Pfam" id="PF19305"/>
    </source>
</evidence>
<reference evidence="4" key="2">
    <citation type="journal article" date="2021" name="Syst. Appl. Microbiol.">
        <title>Roseomonas hellenica sp. nov., isolated from roots of wild-growing Alkanna tinctoria.</title>
        <authorList>
            <person name="Rat A."/>
            <person name="Naranjo H.D."/>
            <person name="Lebbe L."/>
            <person name="Cnockaert M."/>
            <person name="Krigas N."/>
            <person name="Grigoriadou K."/>
            <person name="Maloupa E."/>
            <person name="Willems A."/>
        </authorList>
    </citation>
    <scope>NUCLEOTIDE SEQUENCE</scope>
    <source>
        <strain evidence="4">LMG 31231</strain>
    </source>
</reference>
<dbReference type="InterPro" id="IPR042183">
    <property type="entry name" value="MmgE/PrpD_sf_1"/>
</dbReference>
<feature type="domain" description="MmgE/PrpD C-terminal" evidence="3">
    <location>
        <begin position="290"/>
        <end position="451"/>
    </location>
</feature>
<dbReference type="PANTHER" id="PTHR16943:SF8">
    <property type="entry name" value="2-METHYLCITRATE DEHYDRATASE"/>
    <property type="match status" value="1"/>
</dbReference>
<evidence type="ECO:0000259" key="2">
    <source>
        <dbReference type="Pfam" id="PF03972"/>
    </source>
</evidence>
<evidence type="ECO:0000313" key="4">
    <source>
        <dbReference type="EMBL" id="MBR0672683.1"/>
    </source>
</evidence>
<sequence length="472" mass="47437">MGSLPPRPADLVPGGGGQFRELHGAGAGALSADWITQAIGFAWNGPPPGSAAAGKARLLLADSLGCMLAGLGHDRPRAFAAALGATMPGAIRMAGVAPSLSQVGAAAVLAAAMCWDEANEGLARAHGRPGLAVAPLCIAALAEGRVTLGEALAAFALGYEVAGRAGEAWRIRPGMHVDGSWHALGAAAAAVRLAGGDAAAAARAVRLVGCQVPFSLYAPIAAGMDGRNSYPAHAALLGTLAAAGAAAGMDAPASGFDEARRMALGLEEEAPAVAPAGTWLLAEAYIKPFAGVRHAHYAAAAALGLRDALGGRLQDVESIALHTYAEALRYAANRAPRSAIAAQFSLAWAVAAALLQGDLGPQAYADGALADPMMRRVEALVRLAEDDALTASGRRGATLTIMLRDGTRLEARADAVPGDAVLPMSEQAVRAKFLRFADPVLGEAAARAALAAMLDGVGEARPGGMLLAPLAA</sequence>
<comment type="similarity">
    <text evidence="1">Belongs to the PrpD family.</text>
</comment>
<keyword evidence="5" id="KW-1185">Reference proteome</keyword>
<dbReference type="InterPro" id="IPR005656">
    <property type="entry name" value="MmgE_PrpD"/>
</dbReference>
<dbReference type="Gene3D" id="1.10.4100.10">
    <property type="entry name" value="2-methylcitrate dehydratase PrpD"/>
    <property type="match status" value="1"/>
</dbReference>
<protein>
    <submittedName>
        <fullName evidence="4">MmgE/PrpD family protein</fullName>
    </submittedName>
</protein>
<evidence type="ECO:0000313" key="5">
    <source>
        <dbReference type="Proteomes" id="UP001138751"/>
    </source>
</evidence>